<reference evidence="1" key="2">
    <citation type="submission" date="2025-09" db="UniProtKB">
        <authorList>
            <consortium name="EnsemblPlants"/>
        </authorList>
    </citation>
    <scope>IDENTIFICATION</scope>
</reference>
<reference evidence="1" key="1">
    <citation type="submission" date="2021-05" db="EMBL/GenBank/DDBJ databases">
        <authorList>
            <person name="Scholz U."/>
            <person name="Mascher M."/>
            <person name="Fiebig A."/>
        </authorList>
    </citation>
    <scope>NUCLEOTIDE SEQUENCE [LARGE SCALE GENOMIC DNA]</scope>
</reference>
<keyword evidence="2" id="KW-1185">Reference proteome</keyword>
<proteinExistence type="predicted"/>
<protein>
    <submittedName>
        <fullName evidence="1">Uncharacterized protein</fullName>
    </submittedName>
</protein>
<name>A0ACD5UK41_AVESA</name>
<sequence length="227" mass="25540">MAARRPGSSAPRWLPHSMLLLLAVLFAASPAARALRFDLESGHTKCISDEIKVDSMAVGKYKVVGPEGSSPDAPLPESHRISLRVTSPYGNSMHYSEIVQSGHFAFTATEAGDYLACFWAPDHKPPVTVTFEFDWKSGITAKDWPNVAKKGQVDMMEIELKKLADTIKNIHEEMFYLREREEEMQNINKQTNSRMGWLGFLSLGICLSVAGLQLWHLKTFFERKKLL</sequence>
<dbReference type="EnsemblPlants" id="AVESA.00010b.r2.2CG0265840.1">
    <property type="protein sequence ID" value="AVESA.00010b.r2.2CG0265840.1.CDS"/>
    <property type="gene ID" value="AVESA.00010b.r2.2CG0265840"/>
</dbReference>
<dbReference type="Proteomes" id="UP001732700">
    <property type="component" value="Chromosome 2C"/>
</dbReference>
<evidence type="ECO:0000313" key="1">
    <source>
        <dbReference type="EnsemblPlants" id="AVESA.00010b.r2.2CG0265840.1.CDS"/>
    </source>
</evidence>
<evidence type="ECO:0000313" key="2">
    <source>
        <dbReference type="Proteomes" id="UP001732700"/>
    </source>
</evidence>
<organism evidence="1 2">
    <name type="scientific">Avena sativa</name>
    <name type="common">Oat</name>
    <dbReference type="NCBI Taxonomy" id="4498"/>
    <lineage>
        <taxon>Eukaryota</taxon>
        <taxon>Viridiplantae</taxon>
        <taxon>Streptophyta</taxon>
        <taxon>Embryophyta</taxon>
        <taxon>Tracheophyta</taxon>
        <taxon>Spermatophyta</taxon>
        <taxon>Magnoliopsida</taxon>
        <taxon>Liliopsida</taxon>
        <taxon>Poales</taxon>
        <taxon>Poaceae</taxon>
        <taxon>BOP clade</taxon>
        <taxon>Pooideae</taxon>
        <taxon>Poodae</taxon>
        <taxon>Poeae</taxon>
        <taxon>Poeae Chloroplast Group 1 (Aveneae type)</taxon>
        <taxon>Aveninae</taxon>
        <taxon>Avena</taxon>
    </lineage>
</organism>
<accession>A0ACD5UK41</accession>